<dbReference type="KEGG" id="tpe:Tpen_1812"/>
<dbReference type="InterPro" id="IPR006555">
    <property type="entry name" value="ATP-dep_Helicase_C"/>
</dbReference>
<dbReference type="Pfam" id="PF13307">
    <property type="entry name" value="Helicase_C_2"/>
    <property type="match status" value="1"/>
</dbReference>
<dbReference type="GO" id="GO:0003677">
    <property type="term" value="F:DNA binding"/>
    <property type="evidence" value="ECO:0007669"/>
    <property type="project" value="UniProtKB-KW"/>
</dbReference>
<evidence type="ECO:0000256" key="6">
    <source>
        <dbReference type="ARBA" id="ARBA00022806"/>
    </source>
</evidence>
<dbReference type="eggNOG" id="arCOG00770">
    <property type="taxonomic scope" value="Archaea"/>
</dbReference>
<dbReference type="InterPro" id="IPR045028">
    <property type="entry name" value="DinG/Rad3-like"/>
</dbReference>
<evidence type="ECO:0000256" key="10">
    <source>
        <dbReference type="ARBA" id="ARBA00023125"/>
    </source>
</evidence>
<keyword evidence="9" id="KW-0411">Iron-sulfur</keyword>
<evidence type="ECO:0000256" key="8">
    <source>
        <dbReference type="ARBA" id="ARBA00023004"/>
    </source>
</evidence>
<name>A1S177_THEPD</name>
<dbReference type="GO" id="GO:0005524">
    <property type="term" value="F:ATP binding"/>
    <property type="evidence" value="ECO:0007669"/>
    <property type="project" value="UniProtKB-KW"/>
</dbReference>
<dbReference type="GeneID" id="4602049"/>
<dbReference type="PROSITE" id="PS51193">
    <property type="entry name" value="HELICASE_ATP_BIND_2"/>
    <property type="match status" value="1"/>
</dbReference>
<protein>
    <submittedName>
        <fullName evidence="14">DEAD_2 domain protein</fullName>
    </submittedName>
</protein>
<dbReference type="SUPFAM" id="SSF52540">
    <property type="entry name" value="P-loop containing nucleoside triphosphate hydrolases"/>
    <property type="match status" value="2"/>
</dbReference>
<keyword evidence="3" id="KW-0547">Nucleotide-binding</keyword>
<dbReference type="RefSeq" id="WP_011753472.1">
    <property type="nucleotide sequence ID" value="NC_008698.1"/>
</dbReference>
<dbReference type="Gene3D" id="1.10.30.20">
    <property type="entry name" value="Bacterial XPD DNA helicase, FeS cluster domain"/>
    <property type="match status" value="1"/>
</dbReference>
<evidence type="ECO:0000256" key="5">
    <source>
        <dbReference type="ARBA" id="ARBA00022801"/>
    </source>
</evidence>
<dbReference type="GO" id="GO:0006281">
    <property type="term" value="P:DNA repair"/>
    <property type="evidence" value="ECO:0007669"/>
    <property type="project" value="UniProtKB-KW"/>
</dbReference>
<accession>A1S177</accession>
<dbReference type="InterPro" id="IPR006554">
    <property type="entry name" value="Helicase-like_DEXD_c2"/>
</dbReference>
<keyword evidence="1" id="KW-0004">4Fe-4S</keyword>
<dbReference type="Proteomes" id="UP000000641">
    <property type="component" value="Chromosome"/>
</dbReference>
<dbReference type="GO" id="GO:0051539">
    <property type="term" value="F:4 iron, 4 sulfur cluster binding"/>
    <property type="evidence" value="ECO:0007669"/>
    <property type="project" value="UniProtKB-KW"/>
</dbReference>
<dbReference type="HOGENOM" id="CLU_006515_9_0_2"/>
<keyword evidence="12" id="KW-0413">Isomerase</keyword>
<keyword evidence="15" id="KW-1185">Reference proteome</keyword>
<dbReference type="InterPro" id="IPR027417">
    <property type="entry name" value="P-loop_NTPase"/>
</dbReference>
<dbReference type="EnsemblBacteria" id="ABL79207">
    <property type="protein sequence ID" value="ABL79207"/>
    <property type="gene ID" value="Tpen_1812"/>
</dbReference>
<keyword evidence="7" id="KW-0067">ATP-binding</keyword>
<dbReference type="SMART" id="SM00491">
    <property type="entry name" value="HELICc2"/>
    <property type="match status" value="1"/>
</dbReference>
<dbReference type="InterPro" id="IPR042493">
    <property type="entry name" value="XPD_DNA_FeS"/>
</dbReference>
<keyword evidence="5" id="KW-0378">Hydrolase</keyword>
<keyword evidence="11" id="KW-0234">DNA repair</keyword>
<evidence type="ECO:0000313" key="14">
    <source>
        <dbReference type="EMBL" id="ABL79207.1"/>
    </source>
</evidence>
<dbReference type="Gene3D" id="1.10.275.40">
    <property type="match status" value="1"/>
</dbReference>
<evidence type="ECO:0000256" key="7">
    <source>
        <dbReference type="ARBA" id="ARBA00022840"/>
    </source>
</evidence>
<dbReference type="STRING" id="368408.Tpen_1812"/>
<evidence type="ECO:0000256" key="2">
    <source>
        <dbReference type="ARBA" id="ARBA00022723"/>
    </source>
</evidence>
<dbReference type="Pfam" id="PF06733">
    <property type="entry name" value="DEAD_2"/>
    <property type="match status" value="1"/>
</dbReference>
<dbReference type="GO" id="GO:0046872">
    <property type="term" value="F:metal ion binding"/>
    <property type="evidence" value="ECO:0007669"/>
    <property type="project" value="UniProtKB-KW"/>
</dbReference>
<keyword evidence="8" id="KW-0408">Iron</keyword>
<keyword evidence="6" id="KW-0347">Helicase</keyword>
<evidence type="ECO:0000259" key="13">
    <source>
        <dbReference type="PROSITE" id="PS51193"/>
    </source>
</evidence>
<evidence type="ECO:0000256" key="9">
    <source>
        <dbReference type="ARBA" id="ARBA00023014"/>
    </source>
</evidence>
<evidence type="ECO:0000256" key="3">
    <source>
        <dbReference type="ARBA" id="ARBA00022741"/>
    </source>
</evidence>
<evidence type="ECO:0000256" key="4">
    <source>
        <dbReference type="ARBA" id="ARBA00022763"/>
    </source>
</evidence>
<gene>
    <name evidence="14" type="ordered locus">Tpen_1812</name>
</gene>
<keyword evidence="4" id="KW-0227">DNA damage</keyword>
<dbReference type="PANTHER" id="PTHR11472">
    <property type="entry name" value="DNA REPAIR DEAD HELICASE RAD3/XP-D SUBFAMILY MEMBER"/>
    <property type="match status" value="1"/>
</dbReference>
<dbReference type="PANTHER" id="PTHR11472:SF34">
    <property type="entry name" value="REGULATOR OF TELOMERE ELONGATION HELICASE 1"/>
    <property type="match status" value="1"/>
</dbReference>
<keyword evidence="10" id="KW-0238">DNA-binding</keyword>
<feature type="domain" description="Helicase ATP-binding" evidence="13">
    <location>
        <begin position="2"/>
        <end position="253"/>
    </location>
</feature>
<keyword evidence="2" id="KW-0479">Metal-binding</keyword>
<evidence type="ECO:0000313" key="15">
    <source>
        <dbReference type="Proteomes" id="UP000000641"/>
    </source>
</evidence>
<dbReference type="GO" id="GO:0016818">
    <property type="term" value="F:hydrolase activity, acting on acid anhydrides, in phosphorus-containing anhydrides"/>
    <property type="evidence" value="ECO:0007669"/>
    <property type="project" value="InterPro"/>
</dbReference>
<organism evidence="14 15">
    <name type="scientific">Thermofilum pendens (strain DSM 2475 / Hrk 5)</name>
    <dbReference type="NCBI Taxonomy" id="368408"/>
    <lineage>
        <taxon>Archaea</taxon>
        <taxon>Thermoproteota</taxon>
        <taxon>Thermoprotei</taxon>
        <taxon>Thermofilales</taxon>
        <taxon>Thermofilaceae</taxon>
        <taxon>Thermofilum</taxon>
    </lineage>
</organism>
<evidence type="ECO:0000256" key="1">
    <source>
        <dbReference type="ARBA" id="ARBA00022485"/>
    </source>
</evidence>
<proteinExistence type="predicted"/>
<reference evidence="15" key="1">
    <citation type="journal article" date="2008" name="J. Bacteriol.">
        <title>Genome sequence of Thermofilum pendens reveals an exceptional loss of biosynthetic pathways without genome reduction.</title>
        <authorList>
            <person name="Anderson I."/>
            <person name="Rodriguez J."/>
            <person name="Susanti D."/>
            <person name="Porat I."/>
            <person name="Reich C."/>
            <person name="Ulrich L.E."/>
            <person name="Elkins J.G."/>
            <person name="Mavromatis K."/>
            <person name="Lykidis A."/>
            <person name="Kim E."/>
            <person name="Thompson L.S."/>
            <person name="Nolan M."/>
            <person name="Land M."/>
            <person name="Copeland A."/>
            <person name="Lapidus A."/>
            <person name="Lucas S."/>
            <person name="Detter C."/>
            <person name="Zhulin I.B."/>
            <person name="Olsen G.J."/>
            <person name="Whitman W."/>
            <person name="Mukhopadhyay B."/>
            <person name="Bristow J."/>
            <person name="Kyrpides N."/>
        </authorList>
    </citation>
    <scope>NUCLEOTIDE SEQUENCE [LARGE SCALE GENOMIC DNA]</scope>
    <source>
        <strain evidence="15">DSM 2475 / Hrk 5</strain>
    </source>
</reference>
<dbReference type="Gene3D" id="3.40.50.300">
    <property type="entry name" value="P-loop containing nucleotide triphosphate hydrolases"/>
    <property type="match status" value="2"/>
</dbReference>
<dbReference type="InterPro" id="IPR010614">
    <property type="entry name" value="RAD3-like_helicase_DEAD"/>
</dbReference>
<dbReference type="InterPro" id="IPR002464">
    <property type="entry name" value="DNA/RNA_helicase_DEAH_CS"/>
</dbReference>
<dbReference type="EMBL" id="CP000505">
    <property type="protein sequence ID" value="ABL79207.1"/>
    <property type="molecule type" value="Genomic_DNA"/>
</dbReference>
<evidence type="ECO:0000256" key="11">
    <source>
        <dbReference type="ARBA" id="ARBA00023204"/>
    </source>
</evidence>
<dbReference type="AlphaFoldDB" id="A1S177"/>
<dbReference type="PROSITE" id="PS00690">
    <property type="entry name" value="DEAH_ATP_HELICASE"/>
    <property type="match status" value="1"/>
</dbReference>
<dbReference type="OrthoDB" id="27512at2157"/>
<dbReference type="SMART" id="SM00488">
    <property type="entry name" value="DEXDc2"/>
    <property type="match status" value="1"/>
</dbReference>
<dbReference type="GO" id="GO:0043139">
    <property type="term" value="F:5'-3' DNA helicase activity"/>
    <property type="evidence" value="ECO:0007669"/>
    <property type="project" value="UniProtKB-EC"/>
</dbReference>
<sequence length="617" mass="69819">MVTGRYAFPYKPRRHQLEVAEKIVELLKRGNVVLEAPTGFGKTPVVIYALLPFMERGGRVVWAVRTGSETDRPVEEFRVFREKSGARFVAVGLRGKKDMCLLAGERGGQLDYSEVSYICSRERRRCKYYRRLQEGVDYSELLERGALTYRDVFEWARREGVCPYFLQRELLKVADLVALSYNYVVDEDLSWTLRGAFPTSQSILVVDEAHNLQELNLGGDTVTEGTIARAKEEAAEMGDEEVYGFVEALEAKVREKYGSLPEEGSEVFRAEDLLDGFDEDIIEKTLRLGELVREKRYRSGARPRSSAHHLAEFLRKAVDLEGVKGIALIAEKVDGRVHLNIWDMRSGEILSGVWRRFRRVIFMSGTLSPIEAFAETVGLSDYTPVTVPSPYDETNASVYLVKDLTTRGEELSEEMAERYVSAVGRVLGRVKRNSAVFTASYRVLQRLLEAGLKEEAERLGYEVVVERRDMSGQEAGAALEKFKNLAAEGRGLLLAPMGGRFAEGADFPGEELMCVFLAGIPFEKPTTKTNLYIKYYEELYGPEKGRLYAYVYPALRRASQAIGRALRSPRDQAVIVLGDSRYRNYMGLLPDYVRELAVEVKSQDLDSVEPPWEKIKL</sequence>
<dbReference type="InterPro" id="IPR014013">
    <property type="entry name" value="Helic_SF1/SF2_ATP-bd_DinG/Rad3"/>
</dbReference>
<evidence type="ECO:0000256" key="12">
    <source>
        <dbReference type="ARBA" id="ARBA00023235"/>
    </source>
</evidence>